<dbReference type="InterPro" id="IPR001339">
    <property type="entry name" value="mRNA_cap_enzyme_adenylation"/>
</dbReference>
<dbReference type="SUPFAM" id="SSF50249">
    <property type="entry name" value="Nucleic acid-binding proteins"/>
    <property type="match status" value="1"/>
</dbReference>
<dbReference type="PANTHER" id="PTHR10367:SF17">
    <property type="entry name" value="MRNA-CAPPING ENZYME"/>
    <property type="match status" value="1"/>
</dbReference>
<reference evidence="3 4" key="1">
    <citation type="submission" date="2020-08" db="EMBL/GenBank/DDBJ databases">
        <authorList>
            <person name="Newling K."/>
            <person name="Davey J."/>
            <person name="Forrester S."/>
        </authorList>
    </citation>
    <scope>NUCLEOTIDE SEQUENCE [LARGE SCALE GENOMIC DNA]</scope>
    <source>
        <strain evidence="4">Crithidia deanei Carvalho (ATCC PRA-265)</strain>
    </source>
</reference>
<dbReference type="Pfam" id="PF01331">
    <property type="entry name" value="mRNA_cap_enzyme"/>
    <property type="match status" value="1"/>
</dbReference>
<sequence>MVLETSRFMEQQAQSVAAELAYRPAGCLHEIDCLDKSAEAVSAEIFSIIDRTYPNHVRKVLPEPSIIPRVATHFPLLDDHKTFECLCQEVHQCIGNTWRADASPLSVIGGYVDETCFTDPAKVDLMAAMHVTPKVDGNRVLVVQHKHFGFIAFPFSFAACYNVNVLFDQLEFPNPKEFITTKIPKNTSQSIDILLDAELLVTEKGPTLFIIDFLYLHGVSGKRLPFDKRYLKLIKWFDLIKKKTPKPVMEACRLILKEYTPIDLLPELLPRLEDSSYPIDGIIFQHNDGYHCGLDKKLLKWKPQEDCTVDFRLMNGVFEKNRWTFDVYTTHTSSDKKVSEEPFPGAKAVLSEQEVVQNGIRDSSVCELFLSSKELVGDKVLSTWTFFRTRTDKIRPNKDGIVQEIINMKHLKYDQLCELCSQVEYNGEL</sequence>
<dbReference type="GO" id="GO:0006370">
    <property type="term" value="P:7-methylguanosine mRNA capping"/>
    <property type="evidence" value="ECO:0007669"/>
    <property type="project" value="InterPro"/>
</dbReference>
<organism evidence="3 4">
    <name type="scientific">Angomonas deanei</name>
    <dbReference type="NCBI Taxonomy" id="59799"/>
    <lineage>
        <taxon>Eukaryota</taxon>
        <taxon>Discoba</taxon>
        <taxon>Euglenozoa</taxon>
        <taxon>Kinetoplastea</taxon>
        <taxon>Metakinetoplastina</taxon>
        <taxon>Trypanosomatida</taxon>
        <taxon>Trypanosomatidae</taxon>
        <taxon>Strigomonadinae</taxon>
        <taxon>Angomonas</taxon>
    </lineage>
</organism>
<evidence type="ECO:0000259" key="2">
    <source>
        <dbReference type="Pfam" id="PF01331"/>
    </source>
</evidence>
<dbReference type="GO" id="GO:0005524">
    <property type="term" value="F:ATP binding"/>
    <property type="evidence" value="ECO:0007669"/>
    <property type="project" value="InterPro"/>
</dbReference>
<gene>
    <name evidence="3" type="ORF">ADEAN_000376500</name>
</gene>
<evidence type="ECO:0000256" key="1">
    <source>
        <dbReference type="ARBA" id="ARBA00044624"/>
    </source>
</evidence>
<accession>A0A7G2CC51</accession>
<dbReference type="VEuPathDB" id="TriTrypDB:ADEAN_000376500"/>
<dbReference type="Gene3D" id="2.40.50.140">
    <property type="entry name" value="Nucleic acid-binding proteins"/>
    <property type="match status" value="1"/>
</dbReference>
<dbReference type="InterPro" id="IPR012340">
    <property type="entry name" value="NA-bd_OB-fold"/>
</dbReference>
<evidence type="ECO:0000313" key="4">
    <source>
        <dbReference type="Proteomes" id="UP000515908"/>
    </source>
</evidence>
<dbReference type="OrthoDB" id="200924at2759"/>
<proteinExistence type="predicted"/>
<protein>
    <submittedName>
        <fullName evidence="3">mRNA capping enzyme, catalytic domain containing protein, putative</fullName>
    </submittedName>
</protein>
<dbReference type="GO" id="GO:0004484">
    <property type="term" value="F:mRNA guanylyltransferase activity"/>
    <property type="evidence" value="ECO:0007669"/>
    <property type="project" value="UniProtKB-EC"/>
</dbReference>
<comment type="catalytic activity">
    <reaction evidence="1">
        <text>a 5'-end diphospho-ribonucleoside in mRNA + GTP + H(+) = a 5'-end (5'-triphosphoguanosine)-ribonucleoside in mRNA + diphosphate</text>
        <dbReference type="Rhea" id="RHEA:67012"/>
        <dbReference type="Rhea" id="RHEA-COMP:17165"/>
        <dbReference type="Rhea" id="RHEA-COMP:17166"/>
        <dbReference type="ChEBI" id="CHEBI:15378"/>
        <dbReference type="ChEBI" id="CHEBI:33019"/>
        <dbReference type="ChEBI" id="CHEBI:37565"/>
        <dbReference type="ChEBI" id="CHEBI:167616"/>
        <dbReference type="ChEBI" id="CHEBI:167617"/>
        <dbReference type="EC" id="2.7.7.50"/>
    </reaction>
    <physiologicalReaction direction="left-to-right" evidence="1">
        <dbReference type="Rhea" id="RHEA:67013"/>
    </physiologicalReaction>
</comment>
<dbReference type="PANTHER" id="PTHR10367">
    <property type="entry name" value="MRNA-CAPPING ENZYME"/>
    <property type="match status" value="1"/>
</dbReference>
<dbReference type="Proteomes" id="UP000515908">
    <property type="component" value="Chromosome 06"/>
</dbReference>
<keyword evidence="4" id="KW-1185">Reference proteome</keyword>
<dbReference type="SUPFAM" id="SSF56091">
    <property type="entry name" value="DNA ligase/mRNA capping enzyme, catalytic domain"/>
    <property type="match status" value="1"/>
</dbReference>
<dbReference type="InterPro" id="IPR051029">
    <property type="entry name" value="mRNA_Capping_Enz/RNA_Phosphat"/>
</dbReference>
<dbReference type="Gene3D" id="3.30.470.30">
    <property type="entry name" value="DNA ligase/mRNA capping enzyme"/>
    <property type="match status" value="1"/>
</dbReference>
<evidence type="ECO:0000313" key="3">
    <source>
        <dbReference type="EMBL" id="CAD2216303.1"/>
    </source>
</evidence>
<dbReference type="EMBL" id="LR877150">
    <property type="protein sequence ID" value="CAD2216303.1"/>
    <property type="molecule type" value="Genomic_DNA"/>
</dbReference>
<name>A0A7G2CC51_9TRYP</name>
<dbReference type="AlphaFoldDB" id="A0A7G2CC51"/>
<feature type="domain" description="mRNA capping enzyme adenylation" evidence="2">
    <location>
        <begin position="130"/>
        <end position="302"/>
    </location>
</feature>